<evidence type="ECO:0000313" key="1">
    <source>
        <dbReference type="EMBL" id="AEH51607.1"/>
    </source>
</evidence>
<evidence type="ECO:0000313" key="2">
    <source>
        <dbReference type="Proteomes" id="UP000006804"/>
    </source>
</evidence>
<protein>
    <recommendedName>
        <fullName evidence="3">EF-hand domain-containing protein</fullName>
    </recommendedName>
</protein>
<sequence length="440" mass="50072" precursor="true">MKKFLWFVLLIVPMLTLAKTFQIPVTCGDVEVPVVIQIGKILDLLPDDFDPDWESLKVVSEGKEILFQIDDVDGNGRISAQDNLVFLAKGKNSIVLSEVADKPKVKTEPFFKVEKETGKLIVTSKDGMLKFEINEKGLVAVTKFAGIEAKMVDEVGIARVSGWPESTFYVDGRLGNHHEETSGAFRTVSLKILEPGPVAVGVVSHLKSERFNGLNQILITYVFKNGDILVDNTFKFDTYADMMKLQTMVTRPIAPAFEDAVHILPVFRRLVWADQLNITPLEYWLERNAIQYVDNRPYIVFPASSSMKPLWWGATYIFASMERFRSNYSPKAKVGIAEILPEIPVVAADYKKWLDSDTWVYESLEFRDGIFKWMPGEFDAYESTKNIYSMKVEDMPNRYKAGDTVRHLRLYSLYTAENIAQAIKWMEQKSASFRVLKIGE</sequence>
<dbReference type="PATRIC" id="fig|688269.3.peg.1603"/>
<evidence type="ECO:0008006" key="3">
    <source>
        <dbReference type="Google" id="ProtNLM"/>
    </source>
</evidence>
<dbReference type="HOGENOM" id="CLU_610750_0_0_0"/>
<dbReference type="RefSeq" id="WP_013932819.1">
    <property type="nucleotide sequence ID" value="NC_015707.1"/>
</dbReference>
<dbReference type="Proteomes" id="UP000006804">
    <property type="component" value="Chromosome"/>
</dbReference>
<reference evidence="1 2" key="1">
    <citation type="submission" date="2010-11" db="EMBL/GenBank/DDBJ databases">
        <title>The complete genome of Thermotoga thermarum DSM 5069.</title>
        <authorList>
            <consortium name="US DOE Joint Genome Institute (JGI-PGF)"/>
            <person name="Lucas S."/>
            <person name="Copeland A."/>
            <person name="Lapidus A."/>
            <person name="Bruce D."/>
            <person name="Goodwin L."/>
            <person name="Pitluck S."/>
            <person name="Kyrpides N."/>
            <person name="Mavromatis K."/>
            <person name="Ivanova N."/>
            <person name="Zeytun A."/>
            <person name="Brettin T."/>
            <person name="Detter J.C."/>
            <person name="Tapia R."/>
            <person name="Han C."/>
            <person name="Land M."/>
            <person name="Hauser L."/>
            <person name="Markowitz V."/>
            <person name="Cheng J.-F."/>
            <person name="Hugenholtz P."/>
            <person name="Woyke T."/>
            <person name="Wu D."/>
            <person name="Spring S."/>
            <person name="Schroeder M."/>
            <person name="Brambilla E."/>
            <person name="Klenk H.-P."/>
            <person name="Eisen J.A."/>
        </authorList>
    </citation>
    <scope>NUCLEOTIDE SEQUENCE [LARGE SCALE GENOMIC DNA]</scope>
    <source>
        <strain evidence="1 2">DSM 5069</strain>
    </source>
</reference>
<dbReference type="AlphaFoldDB" id="F7YU23"/>
<proteinExistence type="predicted"/>
<keyword evidence="2" id="KW-1185">Reference proteome</keyword>
<dbReference type="KEGG" id="tta:Theth_1554"/>
<dbReference type="eggNOG" id="ENOG502Z8GF">
    <property type="taxonomic scope" value="Bacteria"/>
</dbReference>
<dbReference type="OrthoDB" id="43782at2"/>
<name>F7YU23_9THEM</name>
<dbReference type="EMBL" id="CP002351">
    <property type="protein sequence ID" value="AEH51607.1"/>
    <property type="molecule type" value="Genomic_DNA"/>
</dbReference>
<accession>F7YU23</accession>
<dbReference type="STRING" id="688269.Theth_1554"/>
<organism evidence="1 2">
    <name type="scientific">Pseudothermotoga thermarum DSM 5069</name>
    <dbReference type="NCBI Taxonomy" id="688269"/>
    <lineage>
        <taxon>Bacteria</taxon>
        <taxon>Thermotogati</taxon>
        <taxon>Thermotogota</taxon>
        <taxon>Thermotogae</taxon>
        <taxon>Thermotogales</taxon>
        <taxon>Thermotogaceae</taxon>
        <taxon>Pseudothermotoga</taxon>
    </lineage>
</organism>
<gene>
    <name evidence="1" type="ORF">Theth_1554</name>
</gene>